<dbReference type="SUPFAM" id="SSF48208">
    <property type="entry name" value="Six-hairpin glycosidases"/>
    <property type="match status" value="1"/>
</dbReference>
<dbReference type="EMBL" id="JARQWQ010000012">
    <property type="protein sequence ID" value="KAK2568483.1"/>
    <property type="molecule type" value="Genomic_DNA"/>
</dbReference>
<accession>A0AAD9QVV5</accession>
<dbReference type="InterPro" id="IPR012341">
    <property type="entry name" value="6hp_glycosidase-like_sf"/>
</dbReference>
<feature type="compositionally biased region" description="Basic and acidic residues" evidence="4">
    <location>
        <begin position="487"/>
        <end position="504"/>
    </location>
</feature>
<reference evidence="8" key="1">
    <citation type="journal article" date="2023" name="G3 (Bethesda)">
        <title>Whole genome assembly and annotation of the endangered Caribbean coral Acropora cervicornis.</title>
        <authorList>
            <person name="Selwyn J.D."/>
            <person name="Vollmer S.V."/>
        </authorList>
    </citation>
    <scope>NUCLEOTIDE SEQUENCE</scope>
    <source>
        <strain evidence="8">K2</strain>
    </source>
</reference>
<feature type="domain" description="Glycosyl-hydrolase family 116 N-terminal" evidence="6">
    <location>
        <begin position="1041"/>
        <end position="1383"/>
    </location>
</feature>
<feature type="compositionally biased region" description="Basic residues" evidence="4">
    <location>
        <begin position="741"/>
        <end position="758"/>
    </location>
</feature>
<evidence type="ECO:0000313" key="9">
    <source>
        <dbReference type="Proteomes" id="UP001249851"/>
    </source>
</evidence>
<reference evidence="8" key="2">
    <citation type="journal article" date="2023" name="Science">
        <title>Genomic signatures of disease resistance in endangered staghorn corals.</title>
        <authorList>
            <person name="Vollmer S.V."/>
            <person name="Selwyn J.D."/>
            <person name="Despard B.A."/>
            <person name="Roesel C.L."/>
        </authorList>
    </citation>
    <scope>NUCLEOTIDE SEQUENCE</scope>
    <source>
        <strain evidence="8">K2</strain>
    </source>
</reference>
<dbReference type="InterPro" id="IPR006775">
    <property type="entry name" value="GH116_catalytic"/>
</dbReference>
<proteinExistence type="predicted"/>
<dbReference type="Pfam" id="PF12215">
    <property type="entry name" value="Glyco_hydr_116N"/>
    <property type="match status" value="1"/>
</dbReference>
<dbReference type="Proteomes" id="UP001249851">
    <property type="component" value="Unassembled WGS sequence"/>
</dbReference>
<dbReference type="Gene3D" id="1.50.10.10">
    <property type="match status" value="1"/>
</dbReference>
<evidence type="ECO:0000313" key="8">
    <source>
        <dbReference type="EMBL" id="KAK2568483.1"/>
    </source>
</evidence>
<name>A0AAD9QVV5_ACRCE</name>
<dbReference type="InterPro" id="IPR013980">
    <property type="entry name" value="MANSC_dom"/>
</dbReference>
<feature type="compositionally biased region" description="Polar residues" evidence="4">
    <location>
        <begin position="181"/>
        <end position="191"/>
    </location>
</feature>
<keyword evidence="2" id="KW-0472">Membrane</keyword>
<feature type="compositionally biased region" description="Basic and acidic residues" evidence="4">
    <location>
        <begin position="790"/>
        <end position="820"/>
    </location>
</feature>
<evidence type="ECO:0000256" key="3">
    <source>
        <dbReference type="ARBA" id="ARBA00023180"/>
    </source>
</evidence>
<feature type="compositionally biased region" description="Basic and acidic residues" evidence="4">
    <location>
        <begin position="281"/>
        <end position="300"/>
    </location>
</feature>
<feature type="region of interest" description="Disordered" evidence="4">
    <location>
        <begin position="719"/>
        <end position="841"/>
    </location>
</feature>
<feature type="region of interest" description="Disordered" evidence="4">
    <location>
        <begin position="277"/>
        <end position="317"/>
    </location>
</feature>
<organism evidence="8 9">
    <name type="scientific">Acropora cervicornis</name>
    <name type="common">Staghorn coral</name>
    <dbReference type="NCBI Taxonomy" id="6130"/>
    <lineage>
        <taxon>Eukaryota</taxon>
        <taxon>Metazoa</taxon>
        <taxon>Cnidaria</taxon>
        <taxon>Anthozoa</taxon>
        <taxon>Hexacorallia</taxon>
        <taxon>Scleractinia</taxon>
        <taxon>Astrocoeniina</taxon>
        <taxon>Acroporidae</taxon>
        <taxon>Acropora</taxon>
    </lineage>
</organism>
<evidence type="ECO:0000259" key="7">
    <source>
        <dbReference type="Pfam" id="PF23597"/>
    </source>
</evidence>
<dbReference type="InterPro" id="IPR008928">
    <property type="entry name" value="6-hairpin_glycosidase_sf"/>
</dbReference>
<dbReference type="Pfam" id="PF23597">
    <property type="entry name" value="KIAA0319_N"/>
    <property type="match status" value="1"/>
</dbReference>
<dbReference type="GO" id="GO:0016020">
    <property type="term" value="C:membrane"/>
    <property type="evidence" value="ECO:0007669"/>
    <property type="project" value="UniProtKB-SubCell"/>
</dbReference>
<evidence type="ECO:0000259" key="5">
    <source>
        <dbReference type="Pfam" id="PF04685"/>
    </source>
</evidence>
<sequence>MCGLKDQWITMWGLRGGILAVILLSLILPVAFSDPFSFQRFNCPKSYTFTNARLQGGLRAGQFRRLGPPDDTELCIQRCCDRRSCDLVAWIGEHCYSVSCVNRDMCKPIRLPSNHRGMRLMYIASRQHTVDEVNPSRQEVSDRVQIIGINDGENEFSFGQSSGPQIKRIIRSLEEIEDENSSGARNSSVGEGTSGEGRAVLFSGDYYARHSETMNFRVEGFSGVGDWEGSVRDQSGDNQDDDVTDDVMHIQTHEVSAVKRTGMATAVDPREIEQYQAKYTDSNERGSRQDLAGDKRRSEVSVEESGSGEERIVEVSSSSGISSNVELLPDNVQNASSANGHGHINKTIMREVQHNLHKVWRYASPRRNLDVVAKGPKGKEEERKLQEIYNLLMKHESLGARRREPEEAVSGEGSGFSEEHSGVSFESGDELGRNQRAGSAHEKGSALEERSGEDEGRLVEIGSLSGENSTKGHSLEVPVESASGLGVKEKIRQEVERDGREKLDMASFSGESSGNGDRLDLSDESANGSGVVKNHFQQIGGDESEKGIFGNASGEGSGNDERLLSSNGSASASNVVIEKLDKEGTHKVDTSKFHEKSSGKDDASDVSTESGSGVVNRKLMNEVEHNLHSVWRYAAPKKDLDMVAKGPKGKEEERKLKKIYNLISKHETGSAFLDFHLRRDKKLRDKTKRKHKHKSRKSLVKIFQIAHNSTESKLYRLQKARKPKNSKSLKRLKSWEIGMGKHQRRKKPEARFSKKISKMGKNANKTTVNSKLAVLRKEMNALAPDDDKEEEKTNDQNKPAKLEKNETKTNLENEAAKVEQNESGAEISDKNKEKDESKVLDKQKPFDKTRLEIGKTLEELILSRMAQLEANRLKEKPVNKNSKEAVDETGPIQEEVLEALEEIKFLNGPSTVYNKSRFVYLKQCGLYVEEYNVSKTRASWNNDLFSPYSYLYEMPKNYHSCNSSLWMNRTDLRGDVFLSFRVMSIKGNTMINNANICEKYWTYCCWLKSAIPSPIRDSEDCTSGIIHRESTRHPPSGMRSAVPLGGLGTGSFELRADGTIHEWTIENQSPGGSAKLNKGALNMAVFGVRVAEEEKSKAALLRIHAPHGYPGVESLSYSGSYPVSRLIPGGSITENVELNLYAFPSFHLREPRKSAVPAVAFTLSLRSKSDKPLDVSFLFNVPLGQQDDTIRVGENFGEVVFTRMIKPSDCAHACSKMPKCMAWTTNGPTSCLLKDKMPLHAWATGIVSGLKGEWTADDSMLTCHRPGFFPQSGSTTLYAVDDEENDAVGSFAVADDFADIWKNFSSTGEIGLSKSLNKTGIHGSASVKTTLLPGEKKSLTIILSWYYPHRDLAKVHVGNLYSALFSSSQDVAKHMRSDMLRSIEDIQSWHRPIAGNEPLKKEPINKMVKDIPGASSRDGKVNELPDWLKDLLINSVSFWRSGFWTEDGRWRQWEAFDCNDIDTIQNDMQRIIPYTLFFPDLVRDLLTSWADNQYSSGMLQEALTSGCLGPTGKLDYAGGRVMADTTTMFVVGLYHYYQWTGDQATLNKLWPAAKRAMAWVTVDSTKGTGLPFRKVSSYDIVALDKYDHDAYNTFVYLLSLRAAQELGKITNDTKFVSSLKQTFEHAQKRVDLELWDSIKQFYHAWWDMEYGSPDWIMSDSLYGQVWAYSLGLGDLMPRGKLKAHLMSEVEMNDSPFGLKVLNSGKQEMTQEDTSIILTRHTPGCKSLENITKHNSIWMGADADWASLMLHLDADPIMALNRAKKSLDHWRSTLNDQWNIHGLIASNGYGLDGLPWATSHYSFHLVLWHLPLALSGQLYNAGNASLTFWPKYQIPFNLPFFTPKAIGTIQGSYEKGNDKDEDFEEEEEMFTFTIDSGELSLKELAVLGSFYGGDEISLREGESVSWSRPKQNVKNILQQL</sequence>
<feature type="region of interest" description="Disordered" evidence="4">
    <location>
        <begin position="399"/>
        <end position="456"/>
    </location>
</feature>
<comment type="subcellular location">
    <subcellularLocation>
        <location evidence="1">Membrane</location>
    </subcellularLocation>
</comment>
<dbReference type="GO" id="GO:0005975">
    <property type="term" value="P:carbohydrate metabolic process"/>
    <property type="evidence" value="ECO:0007669"/>
    <property type="project" value="InterPro"/>
</dbReference>
<dbReference type="PANTHER" id="PTHR12654:SF0">
    <property type="entry name" value="NON-LYSOSOMAL GLUCOSYLCERAMIDASE"/>
    <property type="match status" value="1"/>
</dbReference>
<feature type="compositionally biased region" description="Basic and acidic residues" evidence="4">
    <location>
        <begin position="439"/>
        <end position="456"/>
    </location>
</feature>
<protein>
    <submittedName>
        <fullName evidence="8">Uncharacterized protein</fullName>
    </submittedName>
</protein>
<keyword evidence="3" id="KW-0325">Glycoprotein</keyword>
<dbReference type="InterPro" id="IPR052566">
    <property type="entry name" value="Non-lysos_glucosylceramidase"/>
</dbReference>
<evidence type="ECO:0000259" key="6">
    <source>
        <dbReference type="Pfam" id="PF12215"/>
    </source>
</evidence>
<feature type="domain" description="Glycosyl-hydrolase family 116 catalytic region" evidence="5">
    <location>
        <begin position="1524"/>
        <end position="1750"/>
    </location>
</feature>
<keyword evidence="9" id="KW-1185">Reference proteome</keyword>
<feature type="compositionally biased region" description="Low complexity" evidence="4">
    <location>
        <begin position="564"/>
        <end position="576"/>
    </location>
</feature>
<evidence type="ECO:0000256" key="1">
    <source>
        <dbReference type="ARBA" id="ARBA00004370"/>
    </source>
</evidence>
<evidence type="ECO:0000256" key="4">
    <source>
        <dbReference type="SAM" id="MobiDB-lite"/>
    </source>
</evidence>
<evidence type="ECO:0000256" key="2">
    <source>
        <dbReference type="ARBA" id="ARBA00023136"/>
    </source>
</evidence>
<feature type="domain" description="MANSC" evidence="7">
    <location>
        <begin position="42"/>
        <end position="114"/>
    </location>
</feature>
<feature type="region of interest" description="Disordered" evidence="4">
    <location>
        <begin position="487"/>
        <end position="613"/>
    </location>
</feature>
<dbReference type="PANTHER" id="PTHR12654">
    <property type="entry name" value="BILE ACID BETA-GLUCOSIDASE-RELATED"/>
    <property type="match status" value="1"/>
</dbReference>
<feature type="compositionally biased region" description="Basic and acidic residues" evidence="4">
    <location>
        <begin position="578"/>
        <end position="603"/>
    </location>
</feature>
<dbReference type="GO" id="GO:0008422">
    <property type="term" value="F:beta-glucosidase activity"/>
    <property type="evidence" value="ECO:0007669"/>
    <property type="project" value="TreeGrafter"/>
</dbReference>
<feature type="compositionally biased region" description="Basic and acidic residues" evidence="4">
    <location>
        <begin position="827"/>
        <end position="841"/>
    </location>
</feature>
<gene>
    <name evidence="8" type="ORF">P5673_007535</name>
</gene>
<feature type="compositionally biased region" description="Basic residues" evidence="4">
    <location>
        <begin position="719"/>
        <end position="732"/>
    </location>
</feature>
<feature type="region of interest" description="Disordered" evidence="4">
    <location>
        <begin position="176"/>
        <end position="196"/>
    </location>
</feature>
<dbReference type="InterPro" id="IPR024462">
    <property type="entry name" value="GH116_N"/>
</dbReference>
<comment type="caution">
    <text evidence="8">The sequence shown here is derived from an EMBL/GenBank/DDBJ whole genome shotgun (WGS) entry which is preliminary data.</text>
</comment>
<dbReference type="Pfam" id="PF04685">
    <property type="entry name" value="DUF608"/>
    <property type="match status" value="1"/>
</dbReference>